<dbReference type="Pfam" id="PF01381">
    <property type="entry name" value="HTH_3"/>
    <property type="match status" value="1"/>
</dbReference>
<sequence>MTTGPHHPGDTPQAAAEDLPREGEDLGALLTRELDTVGRTQKDLAAAAGITYSTLNHWIKGTRGTSRVDPEDFRRLAKALRNWGSQIRAGDVFRAAGRQVPGPSSAEREQRLLSIYRALPVGSQRALIQHAELLARSG</sequence>
<dbReference type="Gene3D" id="1.10.260.40">
    <property type="entry name" value="lambda repressor-like DNA-binding domains"/>
    <property type="match status" value="1"/>
</dbReference>
<dbReference type="Proteomes" id="UP001431429">
    <property type="component" value="Unassembled WGS sequence"/>
</dbReference>
<dbReference type="CDD" id="cd00093">
    <property type="entry name" value="HTH_XRE"/>
    <property type="match status" value="1"/>
</dbReference>
<accession>A0ABT0V4M7</accession>
<evidence type="ECO:0000313" key="3">
    <source>
        <dbReference type="EMBL" id="MCM2394331.1"/>
    </source>
</evidence>
<protein>
    <submittedName>
        <fullName evidence="3">Helix-turn-helix domain-containing protein</fullName>
    </submittedName>
</protein>
<dbReference type="RefSeq" id="WP_250924612.1">
    <property type="nucleotide sequence ID" value="NZ_JAMQAW010000110.1"/>
</dbReference>
<dbReference type="InterPro" id="IPR010982">
    <property type="entry name" value="Lambda_DNA-bd_dom_sf"/>
</dbReference>
<feature type="region of interest" description="Disordered" evidence="1">
    <location>
        <begin position="1"/>
        <end position="20"/>
    </location>
</feature>
<dbReference type="InterPro" id="IPR001387">
    <property type="entry name" value="Cro/C1-type_HTH"/>
</dbReference>
<reference evidence="3" key="1">
    <citation type="submission" date="2022-06" db="EMBL/GenBank/DDBJ databases">
        <title>Genome public.</title>
        <authorList>
            <person name="Sun Q."/>
        </authorList>
    </citation>
    <scope>NUCLEOTIDE SEQUENCE</scope>
    <source>
        <strain evidence="3">CWNU-1</strain>
    </source>
</reference>
<dbReference type="EMBL" id="JAMQAW010000110">
    <property type="protein sequence ID" value="MCM2394331.1"/>
    <property type="molecule type" value="Genomic_DNA"/>
</dbReference>
<feature type="domain" description="HTH cro/C1-type" evidence="2">
    <location>
        <begin position="38"/>
        <end position="80"/>
    </location>
</feature>
<proteinExistence type="predicted"/>
<dbReference type="SMART" id="SM00530">
    <property type="entry name" value="HTH_XRE"/>
    <property type="match status" value="1"/>
</dbReference>
<organism evidence="3 4">
    <name type="scientific">Streptomyces albipurpureus</name>
    <dbReference type="NCBI Taxonomy" id="2897419"/>
    <lineage>
        <taxon>Bacteria</taxon>
        <taxon>Bacillati</taxon>
        <taxon>Actinomycetota</taxon>
        <taxon>Actinomycetes</taxon>
        <taxon>Kitasatosporales</taxon>
        <taxon>Streptomycetaceae</taxon>
        <taxon>Streptomyces</taxon>
    </lineage>
</organism>
<evidence type="ECO:0000259" key="2">
    <source>
        <dbReference type="PROSITE" id="PS50943"/>
    </source>
</evidence>
<gene>
    <name evidence="3" type="ORF">NBG84_39730</name>
</gene>
<evidence type="ECO:0000256" key="1">
    <source>
        <dbReference type="SAM" id="MobiDB-lite"/>
    </source>
</evidence>
<dbReference type="SUPFAM" id="SSF47413">
    <property type="entry name" value="lambda repressor-like DNA-binding domains"/>
    <property type="match status" value="1"/>
</dbReference>
<name>A0ABT0V4M7_9ACTN</name>
<dbReference type="PROSITE" id="PS50943">
    <property type="entry name" value="HTH_CROC1"/>
    <property type="match status" value="1"/>
</dbReference>
<evidence type="ECO:0000313" key="4">
    <source>
        <dbReference type="Proteomes" id="UP001431429"/>
    </source>
</evidence>
<comment type="caution">
    <text evidence="3">The sequence shown here is derived from an EMBL/GenBank/DDBJ whole genome shotgun (WGS) entry which is preliminary data.</text>
</comment>
<keyword evidence="4" id="KW-1185">Reference proteome</keyword>